<dbReference type="RefSeq" id="WP_206724932.1">
    <property type="nucleotide sequence ID" value="NZ_CP071090.1"/>
</dbReference>
<proteinExistence type="predicted"/>
<dbReference type="InterPro" id="IPR036271">
    <property type="entry name" value="Tet_transcr_reg_TetR-rel_C_sf"/>
</dbReference>
<dbReference type="InterPro" id="IPR009057">
    <property type="entry name" value="Homeodomain-like_sf"/>
</dbReference>
<dbReference type="SUPFAM" id="SSF48498">
    <property type="entry name" value="Tetracyclin repressor-like, C-terminal domain"/>
    <property type="match status" value="1"/>
</dbReference>
<dbReference type="EMBL" id="CP071090">
    <property type="protein sequence ID" value="QSQ23357.1"/>
    <property type="molecule type" value="Genomic_DNA"/>
</dbReference>
<evidence type="ECO:0000256" key="3">
    <source>
        <dbReference type="ARBA" id="ARBA00023163"/>
    </source>
</evidence>
<dbReference type="InterPro" id="IPR025996">
    <property type="entry name" value="MT1864/Rv1816-like_C"/>
</dbReference>
<dbReference type="SUPFAM" id="SSF46689">
    <property type="entry name" value="Homeodomain-like"/>
    <property type="match status" value="1"/>
</dbReference>
<sequence length="218" mass="24893">MGIKERREREKQATRQLILDAARELFVNEGYEAVTMRAVAEKIEYSPTAIYVHFKDKASLVRELCAHDFLRFAEILNKVARVQDPMERLRKMGKAYIAFAQEHPSTYKLLFMQRHPPDFEESESAIQHGNPEQDAYAFLQEQVKEARDAGCFKPEYTDVDVVAQTLWAGMHGLVSLNFVMEKDEWLTLKPLGKSAELMVDLLLGGFARPPGSGTTRAR</sequence>
<dbReference type="PROSITE" id="PS50977">
    <property type="entry name" value="HTH_TETR_2"/>
    <property type="match status" value="1"/>
</dbReference>
<evidence type="ECO:0000256" key="1">
    <source>
        <dbReference type="ARBA" id="ARBA00023015"/>
    </source>
</evidence>
<accession>A0ABX7NWR6</accession>
<keyword evidence="1" id="KW-0805">Transcription regulation</keyword>
<dbReference type="InterPro" id="IPR001647">
    <property type="entry name" value="HTH_TetR"/>
</dbReference>
<organism evidence="6 7">
    <name type="scientific">Pyxidicoccus parkwayensis</name>
    <dbReference type="NCBI Taxonomy" id="2813578"/>
    <lineage>
        <taxon>Bacteria</taxon>
        <taxon>Pseudomonadati</taxon>
        <taxon>Myxococcota</taxon>
        <taxon>Myxococcia</taxon>
        <taxon>Myxococcales</taxon>
        <taxon>Cystobacterineae</taxon>
        <taxon>Myxococcaceae</taxon>
        <taxon>Pyxidicoccus</taxon>
    </lineage>
</organism>
<feature type="DNA-binding region" description="H-T-H motif" evidence="4">
    <location>
        <begin position="35"/>
        <end position="54"/>
    </location>
</feature>
<dbReference type="PANTHER" id="PTHR30055">
    <property type="entry name" value="HTH-TYPE TRANSCRIPTIONAL REGULATOR RUTR"/>
    <property type="match status" value="1"/>
</dbReference>
<protein>
    <submittedName>
        <fullName evidence="6">TetR/AcrR family transcriptional regulator</fullName>
    </submittedName>
</protein>
<dbReference type="Gene3D" id="1.10.357.10">
    <property type="entry name" value="Tetracycline Repressor, domain 2"/>
    <property type="match status" value="1"/>
</dbReference>
<keyword evidence="7" id="KW-1185">Reference proteome</keyword>
<dbReference type="Pfam" id="PF00440">
    <property type="entry name" value="TetR_N"/>
    <property type="match status" value="1"/>
</dbReference>
<reference evidence="6 7" key="1">
    <citation type="submission" date="2021-02" db="EMBL/GenBank/DDBJ databases">
        <title>De Novo genome assembly of isolated myxobacteria.</title>
        <authorList>
            <person name="Stevens D.C."/>
        </authorList>
    </citation>
    <scope>NUCLEOTIDE SEQUENCE [LARGE SCALE GENOMIC DNA]</scope>
    <source>
        <strain evidence="7">SCPEA02</strain>
    </source>
</reference>
<keyword evidence="3" id="KW-0804">Transcription</keyword>
<dbReference type="PANTHER" id="PTHR30055:SF212">
    <property type="entry name" value="TETR-FAMILY FAMILY TRANSCRIPTIONAL REGULATOR"/>
    <property type="match status" value="1"/>
</dbReference>
<dbReference type="PRINTS" id="PR00455">
    <property type="entry name" value="HTHTETR"/>
</dbReference>
<dbReference type="Proteomes" id="UP000662747">
    <property type="component" value="Chromosome"/>
</dbReference>
<evidence type="ECO:0000256" key="4">
    <source>
        <dbReference type="PROSITE-ProRule" id="PRU00335"/>
    </source>
</evidence>
<dbReference type="InterPro" id="IPR050109">
    <property type="entry name" value="HTH-type_TetR-like_transc_reg"/>
</dbReference>
<keyword evidence="2 4" id="KW-0238">DNA-binding</keyword>
<evidence type="ECO:0000259" key="5">
    <source>
        <dbReference type="PROSITE" id="PS50977"/>
    </source>
</evidence>
<name>A0ABX7NWR6_9BACT</name>
<feature type="domain" description="HTH tetR-type" evidence="5">
    <location>
        <begin position="12"/>
        <end position="72"/>
    </location>
</feature>
<gene>
    <name evidence="6" type="ORF">JY651_51220</name>
</gene>
<evidence type="ECO:0000313" key="6">
    <source>
        <dbReference type="EMBL" id="QSQ23357.1"/>
    </source>
</evidence>
<evidence type="ECO:0000313" key="7">
    <source>
        <dbReference type="Proteomes" id="UP000662747"/>
    </source>
</evidence>
<dbReference type="Pfam" id="PF13305">
    <property type="entry name" value="TetR_C_33"/>
    <property type="match status" value="1"/>
</dbReference>
<evidence type="ECO:0000256" key="2">
    <source>
        <dbReference type="ARBA" id="ARBA00023125"/>
    </source>
</evidence>